<comment type="subcellular location">
    <subcellularLocation>
        <location evidence="8">Endoplasmic reticulum membrane</location>
        <topology evidence="8">Multi-pass membrane protein</topology>
    </subcellularLocation>
    <text evidence="8">Enriched in the cortical ER. Concentrated in punctae along the ER tubules.</text>
</comment>
<feature type="topological domain" description="Cytoplasmic" evidence="8">
    <location>
        <begin position="1"/>
        <end position="745"/>
    </location>
</feature>
<dbReference type="STRING" id="2020962.A0A2N1JER5"/>
<dbReference type="Proteomes" id="UP000232875">
    <property type="component" value="Unassembled WGS sequence"/>
</dbReference>
<name>A0A2N1JER5_9BASI</name>
<dbReference type="CDD" id="cd01851">
    <property type="entry name" value="GBP"/>
    <property type="match status" value="1"/>
</dbReference>
<dbReference type="FunFam" id="3.40.50.300:FF:000727">
    <property type="entry name" value="Protein SEY1 homolog"/>
    <property type="match status" value="1"/>
</dbReference>
<feature type="transmembrane region" description="Helical" evidence="10">
    <location>
        <begin position="770"/>
        <end position="786"/>
    </location>
</feature>
<dbReference type="EMBL" id="KZ454988">
    <property type="protein sequence ID" value="PKI85029.1"/>
    <property type="molecule type" value="Genomic_DNA"/>
</dbReference>
<evidence type="ECO:0000256" key="2">
    <source>
        <dbReference type="ARBA" id="ARBA00022741"/>
    </source>
</evidence>
<evidence type="ECO:0000256" key="4">
    <source>
        <dbReference type="ARBA" id="ARBA00022824"/>
    </source>
</evidence>
<dbReference type="AlphaFoldDB" id="A0A2N1JER5"/>
<evidence type="ECO:0000313" key="13">
    <source>
        <dbReference type="Proteomes" id="UP000232875"/>
    </source>
</evidence>
<keyword evidence="2 8" id="KW-0547">Nucleotide-binding</keyword>
<dbReference type="GO" id="GO:0003924">
    <property type="term" value="F:GTPase activity"/>
    <property type="evidence" value="ECO:0007669"/>
    <property type="project" value="UniProtKB-UniRule"/>
</dbReference>
<keyword evidence="3 8" id="KW-0378">Hydrolase</keyword>
<feature type="region of interest" description="Disordered" evidence="9">
    <location>
        <begin position="820"/>
        <end position="847"/>
    </location>
</feature>
<feature type="domain" description="GB1/RHD3-type G" evidence="11">
    <location>
        <begin position="106"/>
        <end position="328"/>
    </location>
</feature>
<evidence type="ECO:0000256" key="9">
    <source>
        <dbReference type="SAM" id="MobiDB-lite"/>
    </source>
</evidence>
<comment type="similarity">
    <text evidence="8">Belongs to the TRAFAC class dynamin-like GTPase superfamily. GB1/RHD3 GTPase family. RHD3 subfamily.</text>
</comment>
<sequence length="847" mass="94959">MDPNVEMDRSAFAGVPIGSDDIDTPLVDLVQVPSGVQSFDEPASLLQERPAPSSVPVASQAPPSAAPGESSLHSKLNRIQLIDETQHFHESAFAKQLKDWGLEDAGFGYDICAVLGSQSTGKSTLLNKLFGTSFDVMNERKRQQTTKGIWLSRGMERNVLVMDVEGTDGRERGEDQDFERKSSLFALTTAECLIVNMWENQVGLYQGANMGLLKTVLDVNLSLFQSGRAKSGAPKEKTVLMFVVRDYIGTTPMANLEETIRGDLQRIWASLRKPENLIDALLTDFFDFMFLALPHKILMPLEFDQAVDAMRTRFLERDDPDYVFQTQYHKRIPIDGLPHYLQGVWDQIVQNKDLDLPTQQELLAQFRCDEIAALASAAFVAAVAYLRNALDGGKVLPMLGEQMNKHRTAALMAFDKDASRYHASVYAKKRAELTKGLNATLLPYFLTQLKNLDAMLTSSFRAHILDRIRTQPSSIFGDVVREEHALALAAFDAMTEQMILSDTDWSVAEERAALDESICSMAVTLRAEQSKKMAVQLEREVRRRIAEPVALAMAQPGAAMWDAVLNAYSRIMEDATLQYKHRAVMLSCTPQEEAVGLHALYRTGWRSLLQKVHEQTAEPVLSVRLRNAFEEKFRYDAEGVPRVWKPNDDMDTAFTQARDATLKLIPLYARIRPSDEAMLQAVRDSEQEPSFRAAVDAGDEEPLDLDDALQVLTELQSAEMGVRLRKDADAYYVEAKRSTVSSMAQVPLWMYAVLVMLGWNEAMAVLRSPVYFTLLCMLIAGAYVVWRLNLGGPLFTVTTSVAREMQKVVEDKLREYLVPPAPLPPAMRQEERPVESEDALKRQDSVE</sequence>
<dbReference type="Gene3D" id="3.40.50.300">
    <property type="entry name" value="P-loop containing nucleotide triphosphate hydrolases"/>
    <property type="match status" value="1"/>
</dbReference>
<feature type="region of interest" description="Disordered" evidence="9">
    <location>
        <begin position="1"/>
        <end position="21"/>
    </location>
</feature>
<dbReference type="OrthoDB" id="1597724at2759"/>
<keyword evidence="6 8" id="KW-0342">GTP-binding</keyword>
<keyword evidence="13" id="KW-1185">Reference proteome</keyword>
<keyword evidence="5 8" id="KW-1133">Transmembrane helix</keyword>
<evidence type="ECO:0000313" key="12">
    <source>
        <dbReference type="EMBL" id="PKI85029.1"/>
    </source>
</evidence>
<evidence type="ECO:0000256" key="3">
    <source>
        <dbReference type="ARBA" id="ARBA00022801"/>
    </source>
</evidence>
<dbReference type="GeneID" id="80900932"/>
<feature type="compositionally biased region" description="Basic and acidic residues" evidence="9">
    <location>
        <begin position="828"/>
        <end position="847"/>
    </location>
</feature>
<dbReference type="GO" id="GO:0005525">
    <property type="term" value="F:GTP binding"/>
    <property type="evidence" value="ECO:0007669"/>
    <property type="project" value="UniProtKB-UniRule"/>
</dbReference>
<dbReference type="GO" id="GO:0016320">
    <property type="term" value="P:endoplasmic reticulum membrane fusion"/>
    <property type="evidence" value="ECO:0007669"/>
    <property type="project" value="TreeGrafter"/>
</dbReference>
<dbReference type="GO" id="GO:0005789">
    <property type="term" value="C:endoplasmic reticulum membrane"/>
    <property type="evidence" value="ECO:0007669"/>
    <property type="project" value="UniProtKB-SubCell"/>
</dbReference>
<evidence type="ECO:0000256" key="7">
    <source>
        <dbReference type="ARBA" id="ARBA00023136"/>
    </source>
</evidence>
<keyword evidence="4 8" id="KW-0256">Endoplasmic reticulum</keyword>
<keyword evidence="7 8" id="KW-0472">Membrane</keyword>
<evidence type="ECO:0000256" key="5">
    <source>
        <dbReference type="ARBA" id="ARBA00022989"/>
    </source>
</evidence>
<dbReference type="SUPFAM" id="SSF52540">
    <property type="entry name" value="P-loop containing nucleoside triphosphate hydrolases"/>
    <property type="match status" value="1"/>
</dbReference>
<evidence type="ECO:0000256" key="6">
    <source>
        <dbReference type="ARBA" id="ARBA00023134"/>
    </source>
</evidence>
<keyword evidence="1 8" id="KW-0812">Transmembrane</keyword>
<gene>
    <name evidence="8 12" type="primary">SEY1</name>
    <name evidence="12" type="ORF">MVES_001345</name>
</gene>
<reference evidence="12 13" key="1">
    <citation type="submission" date="2017-10" db="EMBL/GenBank/DDBJ databases">
        <title>A novel species of cold-tolerant Malassezia isolated from bats.</title>
        <authorList>
            <person name="Lorch J.M."/>
            <person name="Palmer J.M."/>
            <person name="Vanderwolf K.J."/>
            <person name="Schmidt K.Z."/>
            <person name="Verant M.L."/>
            <person name="Weller T.J."/>
            <person name="Blehert D.S."/>
        </authorList>
    </citation>
    <scope>NUCLEOTIDE SEQUENCE [LARGE SCALE GENOMIC DNA]</scope>
    <source>
        <strain evidence="12 13">NWHC:44797-103</strain>
    </source>
</reference>
<dbReference type="InterPro" id="IPR046758">
    <property type="entry name" value="Sey1/RHD3-like_3HB"/>
</dbReference>
<evidence type="ECO:0000256" key="1">
    <source>
        <dbReference type="ARBA" id="ARBA00022692"/>
    </source>
</evidence>
<dbReference type="Pfam" id="PF20428">
    <property type="entry name" value="Sey1_3HB"/>
    <property type="match status" value="1"/>
</dbReference>
<evidence type="ECO:0000256" key="10">
    <source>
        <dbReference type="SAM" id="Phobius"/>
    </source>
</evidence>
<organism evidence="12 13">
    <name type="scientific">Malassezia vespertilionis</name>
    <dbReference type="NCBI Taxonomy" id="2020962"/>
    <lineage>
        <taxon>Eukaryota</taxon>
        <taxon>Fungi</taxon>
        <taxon>Dikarya</taxon>
        <taxon>Basidiomycota</taxon>
        <taxon>Ustilaginomycotina</taxon>
        <taxon>Malasseziomycetes</taxon>
        <taxon>Malasseziales</taxon>
        <taxon>Malasseziaceae</taxon>
        <taxon>Malassezia</taxon>
    </lineage>
</organism>
<accession>A0A2N1JER5</accession>
<dbReference type="RefSeq" id="XP_056062246.1">
    <property type="nucleotide sequence ID" value="XM_056206271.1"/>
</dbReference>
<feature type="topological domain" description="Cytoplasmic" evidence="8">
    <location>
        <begin position="791"/>
        <end position="847"/>
    </location>
</feature>
<evidence type="ECO:0000259" key="11">
    <source>
        <dbReference type="PROSITE" id="PS51715"/>
    </source>
</evidence>
<protein>
    <submittedName>
        <fullName evidence="12">Sey1p</fullName>
    </submittedName>
</protein>
<feature type="region of interest" description="Disordered" evidence="9">
    <location>
        <begin position="49"/>
        <end position="72"/>
    </location>
</feature>
<dbReference type="PANTHER" id="PTHR45923:SF2">
    <property type="entry name" value="PROTEIN SEY1"/>
    <property type="match status" value="1"/>
</dbReference>
<feature type="topological domain" description="Lumenal" evidence="8">
    <location>
        <begin position="767"/>
        <end position="769"/>
    </location>
</feature>
<feature type="binding site" evidence="8">
    <location>
        <begin position="116"/>
        <end position="123"/>
    </location>
    <ligand>
        <name>GTP</name>
        <dbReference type="ChEBI" id="CHEBI:37565"/>
    </ligand>
</feature>
<proteinExistence type="inferred from homology"/>
<dbReference type="Pfam" id="PF05879">
    <property type="entry name" value="RHD3_GTPase"/>
    <property type="match status" value="1"/>
</dbReference>
<dbReference type="PANTHER" id="PTHR45923">
    <property type="entry name" value="PROTEIN SEY1"/>
    <property type="match status" value="1"/>
</dbReference>
<dbReference type="HAMAP" id="MF_03109">
    <property type="entry name" value="Sey1"/>
    <property type="match status" value="1"/>
</dbReference>
<dbReference type="InterPro" id="IPR027417">
    <property type="entry name" value="P-loop_NTPase"/>
</dbReference>
<feature type="compositionally biased region" description="Low complexity" evidence="9">
    <location>
        <begin position="50"/>
        <end position="71"/>
    </location>
</feature>
<evidence type="ECO:0000256" key="8">
    <source>
        <dbReference type="HAMAP-Rule" id="MF_03109"/>
    </source>
</evidence>
<dbReference type="InterPro" id="IPR030386">
    <property type="entry name" value="G_GB1_RHD3_dom"/>
</dbReference>
<dbReference type="PROSITE" id="PS51715">
    <property type="entry name" value="G_GB1_RHD3"/>
    <property type="match status" value="1"/>
</dbReference>
<dbReference type="InterPro" id="IPR008803">
    <property type="entry name" value="RHD3/Sey1"/>
</dbReference>